<comment type="caution">
    <text evidence="1">The sequence shown here is derived from an EMBL/GenBank/DDBJ whole genome shotgun (WGS) entry which is preliminary data.</text>
</comment>
<gene>
    <name evidence="1" type="ORF">Tci_883288</name>
</gene>
<protein>
    <submittedName>
        <fullName evidence="1">Uncharacterized protein</fullName>
    </submittedName>
</protein>
<sequence>MLATTHARIDMFGGKISLEVGKEQVIFNANEGANPATVLPVCAIKDFNVIDNIEGP</sequence>
<organism evidence="1">
    <name type="scientific">Tanacetum cinerariifolium</name>
    <name type="common">Dalmatian daisy</name>
    <name type="synonym">Chrysanthemum cinerariifolium</name>
    <dbReference type="NCBI Taxonomy" id="118510"/>
    <lineage>
        <taxon>Eukaryota</taxon>
        <taxon>Viridiplantae</taxon>
        <taxon>Streptophyta</taxon>
        <taxon>Embryophyta</taxon>
        <taxon>Tracheophyta</taxon>
        <taxon>Spermatophyta</taxon>
        <taxon>Magnoliopsida</taxon>
        <taxon>eudicotyledons</taxon>
        <taxon>Gunneridae</taxon>
        <taxon>Pentapetalae</taxon>
        <taxon>asterids</taxon>
        <taxon>campanulids</taxon>
        <taxon>Asterales</taxon>
        <taxon>Asteraceae</taxon>
        <taxon>Asteroideae</taxon>
        <taxon>Anthemideae</taxon>
        <taxon>Anthemidinae</taxon>
        <taxon>Tanacetum</taxon>
    </lineage>
</organism>
<feature type="non-terminal residue" evidence="1">
    <location>
        <position position="56"/>
    </location>
</feature>
<dbReference type="EMBL" id="BKCJ011258329">
    <property type="protein sequence ID" value="GFD11319.1"/>
    <property type="molecule type" value="Genomic_DNA"/>
</dbReference>
<reference evidence="1" key="1">
    <citation type="journal article" date="2019" name="Sci. Rep.">
        <title>Draft genome of Tanacetum cinerariifolium, the natural source of mosquito coil.</title>
        <authorList>
            <person name="Yamashiro T."/>
            <person name="Shiraishi A."/>
            <person name="Satake H."/>
            <person name="Nakayama K."/>
        </authorList>
    </citation>
    <scope>NUCLEOTIDE SEQUENCE</scope>
</reference>
<proteinExistence type="predicted"/>
<evidence type="ECO:0000313" key="1">
    <source>
        <dbReference type="EMBL" id="GFD11319.1"/>
    </source>
</evidence>
<accession>A0A699TQ21</accession>
<name>A0A699TQ21_TANCI</name>
<dbReference type="AlphaFoldDB" id="A0A699TQ21"/>